<dbReference type="Proteomes" id="UP001152519">
    <property type="component" value="Unassembled WGS sequence"/>
</dbReference>
<feature type="compositionally biased region" description="Low complexity" evidence="1">
    <location>
        <begin position="98"/>
        <end position="119"/>
    </location>
</feature>
<sequence>MAAADHLAGPQRHGAAHPDHRAHPAPDARRHGLRRHDGAGPRLLRRPHAGRRVGAARRGRPPRAVPAGEDRPDRHRLGRDPGRCRRRGLGRALGGGPARAVAAAGLRRADPAHGAAGLRAGRGHPAGRLTPRRPAPRR</sequence>
<protein>
    <submittedName>
        <fullName evidence="2">Uncharacterized protein</fullName>
    </submittedName>
</protein>
<dbReference type="AlphaFoldDB" id="A0A9W4DNF4"/>
<proteinExistence type="predicted"/>
<comment type="caution">
    <text evidence="2">The sequence shown here is derived from an EMBL/GenBank/DDBJ whole genome shotgun (WGS) entry which is preliminary data.</text>
</comment>
<accession>A0A9W4DNF4</accession>
<feature type="compositionally biased region" description="Basic and acidic residues" evidence="1">
    <location>
        <begin position="16"/>
        <end position="39"/>
    </location>
</feature>
<name>A0A9W4DNF4_9ACTN</name>
<gene>
    <name evidence="2" type="ORF">SCOCK_280093</name>
</gene>
<evidence type="ECO:0000256" key="1">
    <source>
        <dbReference type="SAM" id="MobiDB-lite"/>
    </source>
</evidence>
<feature type="compositionally biased region" description="Basic and acidic residues" evidence="1">
    <location>
        <begin position="68"/>
        <end position="83"/>
    </location>
</feature>
<evidence type="ECO:0000313" key="3">
    <source>
        <dbReference type="Proteomes" id="UP001152519"/>
    </source>
</evidence>
<evidence type="ECO:0000313" key="2">
    <source>
        <dbReference type="EMBL" id="CAG6394640.1"/>
    </source>
</evidence>
<organism evidence="2 3">
    <name type="scientific">Actinacidiphila cocklensis</name>
    <dbReference type="NCBI Taxonomy" id="887465"/>
    <lineage>
        <taxon>Bacteria</taxon>
        <taxon>Bacillati</taxon>
        <taxon>Actinomycetota</taxon>
        <taxon>Actinomycetes</taxon>
        <taxon>Kitasatosporales</taxon>
        <taxon>Streptomycetaceae</taxon>
        <taxon>Actinacidiphila</taxon>
    </lineage>
</organism>
<reference evidence="2" key="1">
    <citation type="submission" date="2021-05" db="EMBL/GenBank/DDBJ databases">
        <authorList>
            <person name="Arsene-Ploetze F."/>
        </authorList>
    </citation>
    <scope>NUCLEOTIDE SEQUENCE</scope>
    <source>
        <strain evidence="2">DSM 42138</strain>
    </source>
</reference>
<dbReference type="EMBL" id="CAJSLV010000057">
    <property type="protein sequence ID" value="CAG6394640.1"/>
    <property type="molecule type" value="Genomic_DNA"/>
</dbReference>
<keyword evidence="3" id="KW-1185">Reference proteome</keyword>
<feature type="compositionally biased region" description="Basic residues" evidence="1">
    <location>
        <begin position="43"/>
        <end position="61"/>
    </location>
</feature>
<feature type="region of interest" description="Disordered" evidence="1">
    <location>
        <begin position="1"/>
        <end position="138"/>
    </location>
</feature>